<dbReference type="EMBL" id="FN649760">
    <property type="protein sequence ID" value="CBN78263.1"/>
    <property type="molecule type" value="Genomic_DNA"/>
</dbReference>
<dbReference type="Proteomes" id="UP000002630">
    <property type="component" value="Unassembled WGS sequence"/>
</dbReference>
<feature type="region of interest" description="Disordered" evidence="1">
    <location>
        <begin position="385"/>
        <end position="413"/>
    </location>
</feature>
<evidence type="ECO:0000313" key="2">
    <source>
        <dbReference type="EMBL" id="CBN78263.1"/>
    </source>
</evidence>
<dbReference type="OrthoDB" id="10312735at2759"/>
<dbReference type="InParanoid" id="D8LNQ3"/>
<keyword evidence="3" id="KW-1185">Reference proteome</keyword>
<gene>
    <name evidence="2" type="ORF">Esi_0005_0128</name>
</gene>
<organism evidence="2 3">
    <name type="scientific">Ectocarpus siliculosus</name>
    <name type="common">Brown alga</name>
    <name type="synonym">Conferva siliculosa</name>
    <dbReference type="NCBI Taxonomy" id="2880"/>
    <lineage>
        <taxon>Eukaryota</taxon>
        <taxon>Sar</taxon>
        <taxon>Stramenopiles</taxon>
        <taxon>Ochrophyta</taxon>
        <taxon>PX clade</taxon>
        <taxon>Phaeophyceae</taxon>
        <taxon>Ectocarpales</taxon>
        <taxon>Ectocarpaceae</taxon>
        <taxon>Ectocarpus</taxon>
    </lineage>
</organism>
<dbReference type="AlphaFoldDB" id="D8LNQ3"/>
<proteinExistence type="predicted"/>
<reference evidence="2 3" key="1">
    <citation type="journal article" date="2010" name="Nature">
        <title>The Ectocarpus genome and the independent evolution of multicellularity in brown algae.</title>
        <authorList>
            <person name="Cock J.M."/>
            <person name="Sterck L."/>
            <person name="Rouze P."/>
            <person name="Scornet D."/>
            <person name="Allen A.E."/>
            <person name="Amoutzias G."/>
            <person name="Anthouard V."/>
            <person name="Artiguenave F."/>
            <person name="Aury J.M."/>
            <person name="Badger J.H."/>
            <person name="Beszteri B."/>
            <person name="Billiau K."/>
            <person name="Bonnet E."/>
            <person name="Bothwell J.H."/>
            <person name="Bowler C."/>
            <person name="Boyen C."/>
            <person name="Brownlee C."/>
            <person name="Carrano C.J."/>
            <person name="Charrier B."/>
            <person name="Cho G.Y."/>
            <person name="Coelho S.M."/>
            <person name="Collen J."/>
            <person name="Corre E."/>
            <person name="Da Silva C."/>
            <person name="Delage L."/>
            <person name="Delaroque N."/>
            <person name="Dittami S.M."/>
            <person name="Doulbeau S."/>
            <person name="Elias M."/>
            <person name="Farnham G."/>
            <person name="Gachon C.M."/>
            <person name="Gschloessl B."/>
            <person name="Heesch S."/>
            <person name="Jabbari K."/>
            <person name="Jubin C."/>
            <person name="Kawai H."/>
            <person name="Kimura K."/>
            <person name="Kloareg B."/>
            <person name="Kupper F.C."/>
            <person name="Lang D."/>
            <person name="Le Bail A."/>
            <person name="Leblanc C."/>
            <person name="Lerouge P."/>
            <person name="Lohr M."/>
            <person name="Lopez P.J."/>
            <person name="Martens C."/>
            <person name="Maumus F."/>
            <person name="Michel G."/>
            <person name="Miranda-Saavedra D."/>
            <person name="Morales J."/>
            <person name="Moreau H."/>
            <person name="Motomura T."/>
            <person name="Nagasato C."/>
            <person name="Napoli C.A."/>
            <person name="Nelson D.R."/>
            <person name="Nyvall-Collen P."/>
            <person name="Peters A.F."/>
            <person name="Pommier C."/>
            <person name="Potin P."/>
            <person name="Poulain J."/>
            <person name="Quesneville H."/>
            <person name="Read B."/>
            <person name="Rensing S.A."/>
            <person name="Ritter A."/>
            <person name="Rousvoal S."/>
            <person name="Samanta M."/>
            <person name="Samson G."/>
            <person name="Schroeder D.C."/>
            <person name="Segurens B."/>
            <person name="Strittmatter M."/>
            <person name="Tonon T."/>
            <person name="Tregear J.W."/>
            <person name="Valentin K."/>
            <person name="von Dassow P."/>
            <person name="Yamagishi T."/>
            <person name="Van de Peer Y."/>
            <person name="Wincker P."/>
        </authorList>
    </citation>
    <scope>NUCLEOTIDE SEQUENCE [LARGE SCALE GENOMIC DNA]</scope>
    <source>
        <strain evidence="3">Ec32 / CCAP1310/4</strain>
    </source>
</reference>
<evidence type="ECO:0000256" key="1">
    <source>
        <dbReference type="SAM" id="MobiDB-lite"/>
    </source>
</evidence>
<sequence>MSCCTDVLVFFTDRRKPGEVLESHRRRAVVVWTGSVVAIFAYSGWLCYKAAEKAKAPDTSFVLTNVVYKYPDLWICPYVNYGCDAWELEEECVDSAWMTEGGEPDAVFYPREKLDQLHQVTTEERKIAAIPDLTNFDSEGNFVEDGRGHCVIFETSAATDFVGQERDSHEYLDYIHLDMYWYPGGKFGNSTTCVAEGVEWADHREWVYGFLSDPEDSTAISTGFPLSYSCITNTSNTHIFNTLGIGLTNQNKFMEDDISSYKALFTNFGVHKNTVNPNVTMPYAHLSLEMKQQADSWEIITESNPYEFAEMFGNIGGFWDLLLILWPLCFVTATQQDPHLKPRTFKKSVIRGAERAAGVTKVIARAAPVRHSNAMPGVDGFEDQEEVPAWEGQPVQRQQPPQSATNWQEAHRC</sequence>
<feature type="compositionally biased region" description="Polar residues" evidence="1">
    <location>
        <begin position="395"/>
        <end position="413"/>
    </location>
</feature>
<protein>
    <submittedName>
        <fullName evidence="2">Uncharacterized protein</fullName>
    </submittedName>
</protein>
<evidence type="ECO:0000313" key="3">
    <source>
        <dbReference type="Proteomes" id="UP000002630"/>
    </source>
</evidence>
<accession>D8LNQ3</accession>
<name>D8LNQ3_ECTSI</name>